<dbReference type="Proteomes" id="UP000467700">
    <property type="component" value="Unassembled WGS sequence"/>
</dbReference>
<keyword evidence="1" id="KW-0812">Transmembrane</keyword>
<protein>
    <submittedName>
        <fullName evidence="2">Uncharacterized protein</fullName>
    </submittedName>
</protein>
<accession>A0A8S0W5G8</accession>
<organism evidence="2 3">
    <name type="scientific">Cyclocybe aegerita</name>
    <name type="common">Black poplar mushroom</name>
    <name type="synonym">Agrocybe aegerita</name>
    <dbReference type="NCBI Taxonomy" id="1973307"/>
    <lineage>
        <taxon>Eukaryota</taxon>
        <taxon>Fungi</taxon>
        <taxon>Dikarya</taxon>
        <taxon>Basidiomycota</taxon>
        <taxon>Agaricomycotina</taxon>
        <taxon>Agaricomycetes</taxon>
        <taxon>Agaricomycetidae</taxon>
        <taxon>Agaricales</taxon>
        <taxon>Agaricineae</taxon>
        <taxon>Bolbitiaceae</taxon>
        <taxon>Cyclocybe</taxon>
    </lineage>
</organism>
<sequence>MLSQFVAVAAENSTSSHFEPPSLSFDNGLVEISALTTLIGSSAAASLVLGSRGPAGLAWAATSAFCVIAVVKGCLSGAIPGWLQETIGVRSSASDLAVGLQLDLGSNSYGAKRVRKTLDRPIAIQCQGDIGNENSSSMKDLGSDVYAFDYSTSAMLNRVPETEPGQLTRAFAYARYNFVRKHSTGIQMGTISLSFLKLTESYILWRNNSEMLAMVTSIPWFYFFVAAFVEEVIELRRAANPETTLGPIDILSGTVPAVGRPGSNRKIIIGAAQNPRHALRWTIMWSIGAIICTSSTLMTYLLLGKQSTEVVLVWVGFQALWMVLRLLVHHLIEPDDPVESRQLADQSLSSLSPDMKMRVLKLAMALSKYQASIHPRGDYSYPYDCFTASDIPALIAQHSSVYPTDNLTFSDASLASIQTSIKAVIGDTTLSSATWISGSKPTPMDLYDSCVVVFNIGTKYNLSSDISLPSYSSSVLAIPAVRVLSGKTVGPSLPTDPEKDTTIHFVPKGSSNAGFGLSWLYWIPLDSGDWLFVHTPEDSLDVRGRQVGRLMTDGEVTEQLSAGRLNIGFSHVDDVKAALEMSKRGFMDIRRILE</sequence>
<evidence type="ECO:0000313" key="3">
    <source>
        <dbReference type="Proteomes" id="UP000467700"/>
    </source>
</evidence>
<dbReference type="AlphaFoldDB" id="A0A8S0W5G8"/>
<gene>
    <name evidence="2" type="ORF">AAE3_LOCUS5686</name>
</gene>
<feature type="transmembrane region" description="Helical" evidence="1">
    <location>
        <begin position="310"/>
        <end position="332"/>
    </location>
</feature>
<feature type="transmembrane region" description="Helical" evidence="1">
    <location>
        <begin position="283"/>
        <end position="303"/>
    </location>
</feature>
<name>A0A8S0W5G8_CYCAE</name>
<evidence type="ECO:0000256" key="1">
    <source>
        <dbReference type="SAM" id="Phobius"/>
    </source>
</evidence>
<reference evidence="2 3" key="1">
    <citation type="submission" date="2020-01" db="EMBL/GenBank/DDBJ databases">
        <authorList>
            <person name="Gupta K D."/>
        </authorList>
    </citation>
    <scope>NUCLEOTIDE SEQUENCE [LARGE SCALE GENOMIC DNA]</scope>
</reference>
<proteinExistence type="predicted"/>
<keyword evidence="1" id="KW-0472">Membrane</keyword>
<keyword evidence="3" id="KW-1185">Reference proteome</keyword>
<evidence type="ECO:0000313" key="2">
    <source>
        <dbReference type="EMBL" id="CAA7263384.1"/>
    </source>
</evidence>
<comment type="caution">
    <text evidence="2">The sequence shown here is derived from an EMBL/GenBank/DDBJ whole genome shotgun (WGS) entry which is preliminary data.</text>
</comment>
<dbReference type="EMBL" id="CACVBS010000039">
    <property type="protein sequence ID" value="CAA7263384.1"/>
    <property type="molecule type" value="Genomic_DNA"/>
</dbReference>
<keyword evidence="1" id="KW-1133">Transmembrane helix</keyword>
<dbReference type="OrthoDB" id="3024632at2759"/>